<dbReference type="EMBL" id="JAWDJX010000025">
    <property type="protein sequence ID" value="KAK3051612.1"/>
    <property type="molecule type" value="Genomic_DNA"/>
</dbReference>
<gene>
    <name evidence="2" type="ORF">LTR09_007267</name>
</gene>
<feature type="compositionally biased region" description="Low complexity" evidence="1">
    <location>
        <begin position="75"/>
        <end position="85"/>
    </location>
</feature>
<keyword evidence="3" id="KW-1185">Reference proteome</keyword>
<name>A0AAJ0DJY4_9PEZI</name>
<evidence type="ECO:0000313" key="3">
    <source>
        <dbReference type="Proteomes" id="UP001271007"/>
    </source>
</evidence>
<feature type="compositionally biased region" description="Basic and acidic residues" evidence="1">
    <location>
        <begin position="146"/>
        <end position="189"/>
    </location>
</feature>
<feature type="region of interest" description="Disordered" evidence="1">
    <location>
        <begin position="136"/>
        <end position="189"/>
    </location>
</feature>
<dbReference type="AlphaFoldDB" id="A0AAJ0DJY4"/>
<evidence type="ECO:0000256" key="1">
    <source>
        <dbReference type="SAM" id="MobiDB-lite"/>
    </source>
</evidence>
<feature type="compositionally biased region" description="Polar residues" evidence="1">
    <location>
        <begin position="1"/>
        <end position="22"/>
    </location>
</feature>
<organism evidence="2 3">
    <name type="scientific">Extremus antarcticus</name>
    <dbReference type="NCBI Taxonomy" id="702011"/>
    <lineage>
        <taxon>Eukaryota</taxon>
        <taxon>Fungi</taxon>
        <taxon>Dikarya</taxon>
        <taxon>Ascomycota</taxon>
        <taxon>Pezizomycotina</taxon>
        <taxon>Dothideomycetes</taxon>
        <taxon>Dothideomycetidae</taxon>
        <taxon>Mycosphaerellales</taxon>
        <taxon>Extremaceae</taxon>
        <taxon>Extremus</taxon>
    </lineage>
</organism>
<dbReference type="Proteomes" id="UP001271007">
    <property type="component" value="Unassembled WGS sequence"/>
</dbReference>
<sequence length="189" mass="20496">MTSAQALQTSLGKLQISTNSKPTAVKKTAPADSWEDEADASSSDTETEDTPPASATINPSTSYDAPAPPPPTPSSPSFAPSYASTNSPYQTFPPYGFDGANDEDSYSLYKASRKNASACEEKRPEKSTAVASRLIAAGIGQKAPRRTKEQREYDQAMKVQEKKKRDAAKAEEDRKKAEKEKAIKDVWED</sequence>
<proteinExistence type="predicted"/>
<comment type="caution">
    <text evidence="2">The sequence shown here is derived from an EMBL/GenBank/DDBJ whole genome shotgun (WGS) entry which is preliminary data.</text>
</comment>
<accession>A0AAJ0DJY4</accession>
<reference evidence="2" key="1">
    <citation type="submission" date="2023-04" db="EMBL/GenBank/DDBJ databases">
        <title>Black Yeasts Isolated from many extreme environments.</title>
        <authorList>
            <person name="Coleine C."/>
            <person name="Stajich J.E."/>
            <person name="Selbmann L."/>
        </authorList>
    </citation>
    <scope>NUCLEOTIDE SEQUENCE</scope>
    <source>
        <strain evidence="2">CCFEE 5312</strain>
    </source>
</reference>
<feature type="compositionally biased region" description="Acidic residues" evidence="1">
    <location>
        <begin position="33"/>
        <end position="49"/>
    </location>
</feature>
<protein>
    <submittedName>
        <fullName evidence="2">Uncharacterized protein</fullName>
    </submittedName>
</protein>
<feature type="region of interest" description="Disordered" evidence="1">
    <location>
        <begin position="1"/>
        <end position="104"/>
    </location>
</feature>
<evidence type="ECO:0000313" key="2">
    <source>
        <dbReference type="EMBL" id="KAK3051612.1"/>
    </source>
</evidence>